<dbReference type="AlphaFoldDB" id="B3EKU0"/>
<dbReference type="STRING" id="331678.Cphamn1_1708"/>
<accession>B3EKU0</accession>
<name>B3EKU0_CHLPB</name>
<reference evidence="1" key="1">
    <citation type="submission" date="2008-06" db="EMBL/GenBank/DDBJ databases">
        <title>Complete sequence of Chlorobium phaeobacteroides BS1.</title>
        <authorList>
            <consortium name="US DOE Joint Genome Institute"/>
            <person name="Lucas S."/>
            <person name="Copeland A."/>
            <person name="Lapidus A."/>
            <person name="Glavina del Rio T."/>
            <person name="Dalin E."/>
            <person name="Tice H."/>
            <person name="Bruce D."/>
            <person name="Goodwin L."/>
            <person name="Pitluck S."/>
            <person name="Schmutz J."/>
            <person name="Larimer F."/>
            <person name="Land M."/>
            <person name="Hauser L."/>
            <person name="Kyrpides N."/>
            <person name="Ovchinnikova G."/>
            <person name="Li T."/>
            <person name="Liu Z."/>
            <person name="Zhao F."/>
            <person name="Overmann J."/>
            <person name="Bryant D.A."/>
            <person name="Richardson P."/>
        </authorList>
    </citation>
    <scope>NUCLEOTIDE SEQUENCE [LARGE SCALE GENOMIC DNA]</scope>
    <source>
        <strain evidence="1">BS1</strain>
    </source>
</reference>
<dbReference type="HOGENOM" id="CLU_139020_0_0_10"/>
<proteinExistence type="predicted"/>
<sequence length="161" mass="18574">MLNPFFIYLSFTNLINRFTIHAGVLIFCNVNTYTMQSAVWSGNALHKGLKYFITSAKRDRFGALQITISPASGRRKLSPTKEIIEQLKEGKIQLFILTTQPDIAVDLPQKVLDNENRYVIDFDNRGIKWTMRDIPVFFDNLRGQLCVEIDGVTYTLDQFFK</sequence>
<protein>
    <recommendedName>
        <fullName evidence="2">Reaction center protein</fullName>
    </recommendedName>
</protein>
<evidence type="ECO:0008006" key="2">
    <source>
        <dbReference type="Google" id="ProtNLM"/>
    </source>
</evidence>
<dbReference type="InterPro" id="IPR019608">
    <property type="entry name" value="PSI_P840_PscD"/>
</dbReference>
<dbReference type="EMBL" id="CP001101">
    <property type="protein sequence ID" value="ACE04626.1"/>
    <property type="molecule type" value="Genomic_DNA"/>
</dbReference>
<dbReference type="Pfam" id="PF10657">
    <property type="entry name" value="RC-P840_PscD"/>
    <property type="match status" value="1"/>
</dbReference>
<dbReference type="KEGG" id="cpb:Cphamn1_1708"/>
<dbReference type="OrthoDB" id="594876at2"/>
<organism evidence="1">
    <name type="scientific">Chlorobium phaeobacteroides (strain BS1)</name>
    <dbReference type="NCBI Taxonomy" id="331678"/>
    <lineage>
        <taxon>Bacteria</taxon>
        <taxon>Pseudomonadati</taxon>
        <taxon>Chlorobiota</taxon>
        <taxon>Chlorobiia</taxon>
        <taxon>Chlorobiales</taxon>
        <taxon>Chlorobiaceae</taxon>
        <taxon>Chlorobium/Pelodictyon group</taxon>
        <taxon>Chlorobium</taxon>
    </lineage>
</organism>
<dbReference type="eggNOG" id="ENOG50338QS">
    <property type="taxonomic scope" value="Bacteria"/>
</dbReference>
<evidence type="ECO:0000313" key="1">
    <source>
        <dbReference type="EMBL" id="ACE04626.1"/>
    </source>
</evidence>
<gene>
    <name evidence="1" type="ordered locus">Cphamn1_1708</name>
</gene>